<accession>A0AAW1TA88</accession>
<keyword evidence="1" id="KW-0547">Nucleotide-binding</keyword>
<dbReference type="EMBL" id="JALJOV010000139">
    <property type="protein sequence ID" value="KAK9866711.1"/>
    <property type="molecule type" value="Genomic_DNA"/>
</dbReference>
<keyword evidence="1" id="KW-0067">ATP-binding</keyword>
<dbReference type="GO" id="GO:0005524">
    <property type="term" value="F:ATP binding"/>
    <property type="evidence" value="ECO:0007669"/>
    <property type="project" value="UniProtKB-UniRule"/>
</dbReference>
<evidence type="ECO:0000256" key="1">
    <source>
        <dbReference type="PROSITE-ProRule" id="PRU10141"/>
    </source>
</evidence>
<evidence type="ECO:0000313" key="2">
    <source>
        <dbReference type="EMBL" id="KAK9866711.1"/>
    </source>
</evidence>
<reference evidence="2 3" key="1">
    <citation type="journal article" date="2024" name="Nat. Commun.">
        <title>Phylogenomics reveals the evolutionary origins of lichenization in chlorophyte algae.</title>
        <authorList>
            <person name="Puginier C."/>
            <person name="Libourel C."/>
            <person name="Otte J."/>
            <person name="Skaloud P."/>
            <person name="Haon M."/>
            <person name="Grisel S."/>
            <person name="Petersen M."/>
            <person name="Berrin J.G."/>
            <person name="Delaux P.M."/>
            <person name="Dal Grande F."/>
            <person name="Keller J."/>
        </authorList>
    </citation>
    <scope>NUCLEOTIDE SEQUENCE [LARGE SCALE GENOMIC DNA]</scope>
    <source>
        <strain evidence="2 3">SAG 2523</strain>
    </source>
</reference>
<protein>
    <recommendedName>
        <fullName evidence="4">Protein kinase domain-containing protein</fullName>
    </recommendedName>
</protein>
<gene>
    <name evidence="2" type="ORF">WJX84_010026</name>
</gene>
<dbReference type="InterPro" id="IPR017441">
    <property type="entry name" value="Protein_kinase_ATP_BS"/>
</dbReference>
<dbReference type="AlphaFoldDB" id="A0AAW1TA88"/>
<organism evidence="2 3">
    <name type="scientific">Apatococcus fuscideae</name>
    <dbReference type="NCBI Taxonomy" id="2026836"/>
    <lineage>
        <taxon>Eukaryota</taxon>
        <taxon>Viridiplantae</taxon>
        <taxon>Chlorophyta</taxon>
        <taxon>core chlorophytes</taxon>
        <taxon>Trebouxiophyceae</taxon>
        <taxon>Chlorellales</taxon>
        <taxon>Chlorellaceae</taxon>
        <taxon>Apatococcus</taxon>
    </lineage>
</organism>
<dbReference type="PROSITE" id="PS00107">
    <property type="entry name" value="PROTEIN_KINASE_ATP"/>
    <property type="match status" value="1"/>
</dbReference>
<proteinExistence type="predicted"/>
<evidence type="ECO:0008006" key="4">
    <source>
        <dbReference type="Google" id="ProtNLM"/>
    </source>
</evidence>
<dbReference type="Gene3D" id="3.30.200.20">
    <property type="entry name" value="Phosphorylase Kinase, domain 1"/>
    <property type="match status" value="1"/>
</dbReference>
<keyword evidence="3" id="KW-1185">Reference proteome</keyword>
<evidence type="ECO:0000313" key="3">
    <source>
        <dbReference type="Proteomes" id="UP001485043"/>
    </source>
</evidence>
<sequence length="370" mass="41253">MPARAVLELERSRVKKWSLSSPGQVAEEQARFLLEDKAIYQLGNDQWQLHLSLFDRNVRRQLRLQQQQQQPPPPAPAGVRMVTLAGLMALALPALVYSHMLSTCATDNVYRAKPYDLSSWETFETEVAAACAALLDSKACHQPVAFPARKGGAFEVQDEASVNAYLCQYLYEPLENAFPLPGFTTCHQRDTWGAEAWQDPTLRKSISDGVTQLFGYMMANDMRYSLLTTGELFVFVQREGRSLRVADVHRTSRKPTPMAGIYYLMQWVMPMAAECPGKQLESDRADLTDPADTPLPTFLQAAFSAASWARQQLGRVAVHMASCLEELGLTAEIGCGRTGRVYEGCINGERVAVKVLNQIWLLLEEIGMSS</sequence>
<dbReference type="Proteomes" id="UP001485043">
    <property type="component" value="Unassembled WGS sequence"/>
</dbReference>
<name>A0AAW1TA88_9CHLO</name>
<feature type="binding site" evidence="1">
    <location>
        <position position="354"/>
    </location>
    <ligand>
        <name>ATP</name>
        <dbReference type="ChEBI" id="CHEBI:30616"/>
    </ligand>
</feature>
<comment type="caution">
    <text evidence="2">The sequence shown here is derived from an EMBL/GenBank/DDBJ whole genome shotgun (WGS) entry which is preliminary data.</text>
</comment>